<dbReference type="GO" id="GO:0006260">
    <property type="term" value="P:DNA replication"/>
    <property type="evidence" value="ECO:0007669"/>
    <property type="project" value="UniProtKB-UniRule"/>
</dbReference>
<dbReference type="AlphaFoldDB" id="A0A4S4BM85"/>
<comment type="function">
    <text evidence="2">Plays an important role in DNA replication, recombination and repair. Binds to ssDNA and to an array of partner proteins to recruit them to their sites of action during DNA metabolism.</text>
</comment>
<keyword evidence="1 2" id="KW-0238">DNA-binding</keyword>
<organism evidence="5 6">
    <name type="scientific">Cohnella fermenti</name>
    <dbReference type="NCBI Taxonomy" id="2565925"/>
    <lineage>
        <taxon>Bacteria</taxon>
        <taxon>Bacillati</taxon>
        <taxon>Bacillota</taxon>
        <taxon>Bacilli</taxon>
        <taxon>Bacillales</taxon>
        <taxon>Paenibacillaceae</taxon>
        <taxon>Cohnella</taxon>
    </lineage>
</organism>
<feature type="region of interest" description="Disordered" evidence="4">
    <location>
        <begin position="108"/>
        <end position="189"/>
    </location>
</feature>
<dbReference type="HAMAP" id="MF_00984">
    <property type="entry name" value="SSB"/>
    <property type="match status" value="1"/>
</dbReference>
<comment type="subunit">
    <text evidence="2">Homotetramer.</text>
</comment>
<accession>A0A4S4BM85</accession>
<dbReference type="Pfam" id="PF00436">
    <property type="entry name" value="SSB"/>
    <property type="match status" value="1"/>
</dbReference>
<dbReference type="RefSeq" id="WP_136373313.1">
    <property type="nucleotide sequence ID" value="NZ_SSOB01000054.1"/>
</dbReference>
<protein>
    <recommendedName>
        <fullName evidence="2 3">Single-stranded DNA-binding protein</fullName>
        <shortName evidence="2">SSB</shortName>
    </recommendedName>
</protein>
<dbReference type="GO" id="GO:0009295">
    <property type="term" value="C:nucleoid"/>
    <property type="evidence" value="ECO:0007669"/>
    <property type="project" value="TreeGrafter"/>
</dbReference>
<dbReference type="EMBL" id="SSOB01000054">
    <property type="protein sequence ID" value="THF73511.1"/>
    <property type="molecule type" value="Genomic_DNA"/>
</dbReference>
<gene>
    <name evidence="5" type="primary">ssb</name>
    <name evidence="5" type="ORF">E6C55_28910</name>
</gene>
<keyword evidence="6" id="KW-1185">Reference proteome</keyword>
<dbReference type="GO" id="GO:0006310">
    <property type="term" value="P:DNA recombination"/>
    <property type="evidence" value="ECO:0007669"/>
    <property type="project" value="UniProtKB-UniRule"/>
</dbReference>
<feature type="compositionally biased region" description="Low complexity" evidence="4">
    <location>
        <begin position="159"/>
        <end position="169"/>
    </location>
</feature>
<keyword evidence="2" id="KW-0234">DNA repair</keyword>
<comment type="caution">
    <text evidence="2">Lacks conserved residue(s) required for the propagation of feature annotation.</text>
</comment>
<dbReference type="SUPFAM" id="SSF50249">
    <property type="entry name" value="Nucleic acid-binding proteins"/>
    <property type="match status" value="1"/>
</dbReference>
<dbReference type="PANTHER" id="PTHR10302:SF27">
    <property type="entry name" value="SINGLE-STRANDED DNA-BINDING PROTEIN"/>
    <property type="match status" value="1"/>
</dbReference>
<evidence type="ECO:0000256" key="3">
    <source>
        <dbReference type="RuleBase" id="RU000524"/>
    </source>
</evidence>
<comment type="caution">
    <text evidence="5">The sequence shown here is derived from an EMBL/GenBank/DDBJ whole genome shotgun (WGS) entry which is preliminary data.</text>
</comment>
<reference evidence="5 6" key="1">
    <citation type="submission" date="2019-04" db="EMBL/GenBank/DDBJ databases">
        <title>Cohnella sp. nov. isolated from preserved vegetables.</title>
        <authorList>
            <person name="Lin S.-Y."/>
            <person name="Hung M.-H."/>
            <person name="Young C.-C."/>
        </authorList>
    </citation>
    <scope>NUCLEOTIDE SEQUENCE [LARGE SCALE GENOMIC DNA]</scope>
    <source>
        <strain evidence="5 6">CC-MHH1044</strain>
    </source>
</reference>
<sequence>MLNRVILIGRLTKDPELRYTPAGVAVAQFTLAVDRPFSRDSGGGEREREADFIPVVTWRQLAETCANYLRKGRLAAVEGRIQVRNYENNEGRRVYVTEVIADNVRFLESPNREGGGGQAQGREDYGGGGYGGNGGGSSGGNSGGSYGGGGYGGGGGSGSRSSGSRNSGGMDPFANDGKPIDISDDDLPF</sequence>
<feature type="compositionally biased region" description="Gly residues" evidence="4">
    <location>
        <begin position="126"/>
        <end position="158"/>
    </location>
</feature>
<dbReference type="CDD" id="cd04496">
    <property type="entry name" value="SSB_OBF"/>
    <property type="match status" value="1"/>
</dbReference>
<name>A0A4S4BM85_9BACL</name>
<keyword evidence="2" id="KW-0235">DNA replication</keyword>
<dbReference type="Gene3D" id="2.40.50.140">
    <property type="entry name" value="Nucleic acid-binding proteins"/>
    <property type="match status" value="1"/>
</dbReference>
<evidence type="ECO:0000256" key="1">
    <source>
        <dbReference type="ARBA" id="ARBA00023125"/>
    </source>
</evidence>
<keyword evidence="2" id="KW-0227">DNA damage</keyword>
<dbReference type="PROSITE" id="PS50935">
    <property type="entry name" value="SSB"/>
    <property type="match status" value="1"/>
</dbReference>
<evidence type="ECO:0000313" key="6">
    <source>
        <dbReference type="Proteomes" id="UP000310636"/>
    </source>
</evidence>
<dbReference type="InterPro" id="IPR011344">
    <property type="entry name" value="ssDNA-bd"/>
</dbReference>
<feature type="short sequence motif" description="Important for interaction with partner proteins" evidence="2">
    <location>
        <begin position="184"/>
        <end position="189"/>
    </location>
</feature>
<dbReference type="Proteomes" id="UP000310636">
    <property type="component" value="Unassembled WGS sequence"/>
</dbReference>
<keyword evidence="2" id="KW-0233">DNA recombination</keyword>
<dbReference type="GO" id="GO:0003697">
    <property type="term" value="F:single-stranded DNA binding"/>
    <property type="evidence" value="ECO:0007669"/>
    <property type="project" value="UniProtKB-UniRule"/>
</dbReference>
<evidence type="ECO:0000256" key="4">
    <source>
        <dbReference type="SAM" id="MobiDB-lite"/>
    </source>
</evidence>
<evidence type="ECO:0000256" key="2">
    <source>
        <dbReference type="HAMAP-Rule" id="MF_00984"/>
    </source>
</evidence>
<dbReference type="InterPro" id="IPR000424">
    <property type="entry name" value="Primosome_PriB/ssb"/>
</dbReference>
<evidence type="ECO:0000313" key="5">
    <source>
        <dbReference type="EMBL" id="THF73511.1"/>
    </source>
</evidence>
<dbReference type="InterPro" id="IPR012340">
    <property type="entry name" value="NA-bd_OB-fold"/>
</dbReference>
<dbReference type="PANTHER" id="PTHR10302">
    <property type="entry name" value="SINGLE-STRANDED DNA-BINDING PROTEIN"/>
    <property type="match status" value="1"/>
</dbReference>
<dbReference type="OrthoDB" id="9809878at2"/>
<dbReference type="NCBIfam" id="TIGR00621">
    <property type="entry name" value="ssb"/>
    <property type="match status" value="1"/>
</dbReference>
<dbReference type="GO" id="GO:0006281">
    <property type="term" value="P:DNA repair"/>
    <property type="evidence" value="ECO:0007669"/>
    <property type="project" value="UniProtKB-UniRule"/>
</dbReference>
<proteinExistence type="inferred from homology"/>